<accession>A0A653CLK1</accession>
<organism evidence="1 2">
    <name type="scientific">Callosobruchus maculatus</name>
    <name type="common">Southern cowpea weevil</name>
    <name type="synonym">Pulse bruchid</name>
    <dbReference type="NCBI Taxonomy" id="64391"/>
    <lineage>
        <taxon>Eukaryota</taxon>
        <taxon>Metazoa</taxon>
        <taxon>Ecdysozoa</taxon>
        <taxon>Arthropoda</taxon>
        <taxon>Hexapoda</taxon>
        <taxon>Insecta</taxon>
        <taxon>Pterygota</taxon>
        <taxon>Neoptera</taxon>
        <taxon>Endopterygota</taxon>
        <taxon>Coleoptera</taxon>
        <taxon>Polyphaga</taxon>
        <taxon>Cucujiformia</taxon>
        <taxon>Chrysomeloidea</taxon>
        <taxon>Chrysomelidae</taxon>
        <taxon>Bruchinae</taxon>
        <taxon>Bruchini</taxon>
        <taxon>Callosobruchus</taxon>
    </lineage>
</organism>
<protein>
    <submittedName>
        <fullName evidence="1">Uncharacterized protein</fullName>
    </submittedName>
</protein>
<dbReference type="AlphaFoldDB" id="A0A653CLK1"/>
<feature type="non-terminal residue" evidence="1">
    <location>
        <position position="96"/>
    </location>
</feature>
<reference evidence="1 2" key="1">
    <citation type="submission" date="2019-01" db="EMBL/GenBank/DDBJ databases">
        <authorList>
            <person name="Sayadi A."/>
        </authorList>
    </citation>
    <scope>NUCLEOTIDE SEQUENCE [LARGE SCALE GENOMIC DNA]</scope>
</reference>
<dbReference type="EMBL" id="CAACVG010008002">
    <property type="protein sequence ID" value="VEN48010.1"/>
    <property type="molecule type" value="Genomic_DNA"/>
</dbReference>
<proteinExistence type="predicted"/>
<dbReference type="Proteomes" id="UP000410492">
    <property type="component" value="Unassembled WGS sequence"/>
</dbReference>
<evidence type="ECO:0000313" key="1">
    <source>
        <dbReference type="EMBL" id="VEN48010.1"/>
    </source>
</evidence>
<evidence type="ECO:0000313" key="2">
    <source>
        <dbReference type="Proteomes" id="UP000410492"/>
    </source>
</evidence>
<name>A0A653CLK1_CALMS</name>
<keyword evidence="2" id="KW-1185">Reference proteome</keyword>
<sequence length="96" mass="10819">MVRGGGKVWSDHPLVIVDDADQDSSRLTSSDVDGRGVTNSAVPRLIYYSSSFCLSTNFVKKLQSIKLRSPFIKYFFSPNVFLTSFIIWRGPRNINT</sequence>
<gene>
    <name evidence="1" type="ORF">CALMAC_LOCUS9613</name>
</gene>